<dbReference type="RefSeq" id="WP_089212907.1">
    <property type="nucleotide sequence ID" value="NZ_FZOD01000077.1"/>
</dbReference>
<dbReference type="CDD" id="cd00448">
    <property type="entry name" value="YjgF_YER057c_UK114_family"/>
    <property type="match status" value="1"/>
</dbReference>
<dbReference type="FunFam" id="3.30.1330.40:FF:000001">
    <property type="entry name" value="L-PSP family endoribonuclease"/>
    <property type="match status" value="1"/>
</dbReference>
<dbReference type="PANTHER" id="PTHR11803">
    <property type="entry name" value="2-IMINOBUTANOATE/2-IMINOPROPANOATE DEAMINASE RIDA"/>
    <property type="match status" value="1"/>
</dbReference>
<reference evidence="2 3" key="1">
    <citation type="submission" date="2017-06" db="EMBL/GenBank/DDBJ databases">
        <authorList>
            <person name="Kim H.J."/>
            <person name="Triplett B.A."/>
        </authorList>
    </citation>
    <scope>NUCLEOTIDE SEQUENCE [LARGE SCALE GENOMIC DNA]</scope>
    <source>
        <strain evidence="2 3">CGMCC 4.2132</strain>
    </source>
</reference>
<proteinExistence type="inferred from homology"/>
<dbReference type="GO" id="GO:0019239">
    <property type="term" value="F:deaminase activity"/>
    <property type="evidence" value="ECO:0007669"/>
    <property type="project" value="TreeGrafter"/>
</dbReference>
<evidence type="ECO:0000256" key="1">
    <source>
        <dbReference type="ARBA" id="ARBA00010552"/>
    </source>
</evidence>
<organism evidence="2 3">
    <name type="scientific">Streptosporangium subroseum</name>
    <dbReference type="NCBI Taxonomy" id="106412"/>
    <lineage>
        <taxon>Bacteria</taxon>
        <taxon>Bacillati</taxon>
        <taxon>Actinomycetota</taxon>
        <taxon>Actinomycetes</taxon>
        <taxon>Streptosporangiales</taxon>
        <taxon>Streptosporangiaceae</taxon>
        <taxon>Streptosporangium</taxon>
    </lineage>
</organism>
<name>A0A239P022_9ACTN</name>
<dbReference type="AlphaFoldDB" id="A0A239P022"/>
<dbReference type="InterPro" id="IPR006175">
    <property type="entry name" value="YjgF/YER057c/UK114"/>
</dbReference>
<dbReference type="InterPro" id="IPR035959">
    <property type="entry name" value="RutC-like_sf"/>
</dbReference>
<dbReference type="PANTHER" id="PTHR11803:SF39">
    <property type="entry name" value="2-IMINOBUTANOATE_2-IMINOPROPANOATE DEAMINASE"/>
    <property type="match status" value="1"/>
</dbReference>
<dbReference type="SUPFAM" id="SSF55298">
    <property type="entry name" value="YjgF-like"/>
    <property type="match status" value="1"/>
</dbReference>
<dbReference type="OrthoDB" id="9803101at2"/>
<dbReference type="Gene3D" id="3.30.1330.40">
    <property type="entry name" value="RutC-like"/>
    <property type="match status" value="1"/>
</dbReference>
<comment type="similarity">
    <text evidence="1">Belongs to the RutC family.</text>
</comment>
<accession>A0A239P022</accession>
<dbReference type="Pfam" id="PF01042">
    <property type="entry name" value="Ribonuc_L-PSP"/>
    <property type="match status" value="1"/>
</dbReference>
<evidence type="ECO:0000313" key="3">
    <source>
        <dbReference type="Proteomes" id="UP000198282"/>
    </source>
</evidence>
<dbReference type="GO" id="GO:0005829">
    <property type="term" value="C:cytosol"/>
    <property type="evidence" value="ECO:0007669"/>
    <property type="project" value="TreeGrafter"/>
</dbReference>
<dbReference type="Proteomes" id="UP000198282">
    <property type="component" value="Unassembled WGS sequence"/>
</dbReference>
<gene>
    <name evidence="2" type="ORF">SAMN05216276_107727</name>
</gene>
<dbReference type="EMBL" id="FZOD01000077">
    <property type="protein sequence ID" value="SNT60360.1"/>
    <property type="molecule type" value="Genomic_DNA"/>
</dbReference>
<keyword evidence="3" id="KW-1185">Reference proteome</keyword>
<sequence>MPRPPAPYSSARRAGDLLFVSGRLGFHPDGTLPEGLDAQTRQALANLDAVLAEHGLSRDDVVKCQVFLASISDWSALNALYEEYFSQPYPARSAFGVQLHPGALVEIEAVAFYPPSSGAS</sequence>
<protein>
    <submittedName>
        <fullName evidence="2">2-iminobutanoate/2-iminopropanoate deaminase</fullName>
    </submittedName>
</protein>
<evidence type="ECO:0000313" key="2">
    <source>
        <dbReference type="EMBL" id="SNT60360.1"/>
    </source>
</evidence>